<sequence>MSSLSTLRLESNRKIKINFDGGDLSSDSGLLLIKEFAHKLGFHELIKNMFKTKDKATRFHKDDENLN</sequence>
<comment type="caution">
    <text evidence="2">The sequence shown here is derived from an EMBL/GenBank/DDBJ whole genome shotgun (WGS) entry which is preliminary data.</text>
</comment>
<dbReference type="AlphaFoldDB" id="A0A4R2T889"/>
<evidence type="ECO:0000313" key="3">
    <source>
        <dbReference type="Proteomes" id="UP000295504"/>
    </source>
</evidence>
<proteinExistence type="predicted"/>
<feature type="domain" description="Transposase DDE" evidence="1">
    <location>
        <begin position="9"/>
        <end position="65"/>
    </location>
</feature>
<dbReference type="EMBL" id="SLYC01000041">
    <property type="protein sequence ID" value="TCP98415.1"/>
    <property type="molecule type" value="Genomic_DNA"/>
</dbReference>
<evidence type="ECO:0000259" key="1">
    <source>
        <dbReference type="Pfam" id="PF13701"/>
    </source>
</evidence>
<accession>A0A4R2T889</accession>
<evidence type="ECO:0000313" key="2">
    <source>
        <dbReference type="EMBL" id="TCP98415.1"/>
    </source>
</evidence>
<dbReference type="Proteomes" id="UP000295504">
    <property type="component" value="Unassembled WGS sequence"/>
</dbReference>
<dbReference type="Pfam" id="PF13701">
    <property type="entry name" value="DDE_Tnp_1_4"/>
    <property type="match status" value="1"/>
</dbReference>
<protein>
    <submittedName>
        <fullName evidence="2">DDE family transposase</fullName>
    </submittedName>
</protein>
<keyword evidence="3" id="KW-1185">Reference proteome</keyword>
<organism evidence="2 3">
    <name type="scientific">Serpentinicella alkaliphila</name>
    <dbReference type="NCBI Taxonomy" id="1734049"/>
    <lineage>
        <taxon>Bacteria</taxon>
        <taxon>Bacillati</taxon>
        <taxon>Bacillota</taxon>
        <taxon>Clostridia</taxon>
        <taxon>Peptostreptococcales</taxon>
        <taxon>Natronincolaceae</taxon>
        <taxon>Serpentinicella</taxon>
    </lineage>
</organism>
<dbReference type="InterPro" id="IPR025668">
    <property type="entry name" value="Tnp_DDE_dom"/>
</dbReference>
<reference evidence="2 3" key="1">
    <citation type="submission" date="2019-03" db="EMBL/GenBank/DDBJ databases">
        <title>Genomic Encyclopedia of Type Strains, Phase IV (KMG-IV): sequencing the most valuable type-strain genomes for metagenomic binning, comparative biology and taxonomic classification.</title>
        <authorList>
            <person name="Goeker M."/>
        </authorList>
    </citation>
    <scope>NUCLEOTIDE SEQUENCE [LARGE SCALE GENOMIC DNA]</scope>
    <source>
        <strain evidence="2 3">DSM 100013</strain>
    </source>
</reference>
<gene>
    <name evidence="2" type="ORF">EDD79_104119</name>
</gene>
<name>A0A4R2T889_9FIRM</name>